<dbReference type="Proteomes" id="UP001472677">
    <property type="component" value="Unassembled WGS sequence"/>
</dbReference>
<dbReference type="EMBL" id="JBBPBM010000015">
    <property type="protein sequence ID" value="KAK8559241.1"/>
    <property type="molecule type" value="Genomic_DNA"/>
</dbReference>
<dbReference type="Pfam" id="PF13855">
    <property type="entry name" value="LRR_8"/>
    <property type="match status" value="2"/>
</dbReference>
<dbReference type="InterPro" id="IPR001611">
    <property type="entry name" value="Leu-rich_rpt"/>
</dbReference>
<evidence type="ECO:0000256" key="2">
    <source>
        <dbReference type="ARBA" id="ARBA00022614"/>
    </source>
</evidence>
<keyword evidence="3" id="KW-0812">Transmembrane</keyword>
<feature type="signal peptide" evidence="8">
    <location>
        <begin position="1"/>
        <end position="30"/>
    </location>
</feature>
<evidence type="ECO:0000256" key="3">
    <source>
        <dbReference type="ARBA" id="ARBA00022692"/>
    </source>
</evidence>
<dbReference type="SMART" id="SM00369">
    <property type="entry name" value="LRR_TYP"/>
    <property type="match status" value="3"/>
</dbReference>
<evidence type="ECO:0000256" key="6">
    <source>
        <dbReference type="ARBA" id="ARBA00023136"/>
    </source>
</evidence>
<evidence type="ECO:0000256" key="7">
    <source>
        <dbReference type="ARBA" id="ARBA00038043"/>
    </source>
</evidence>
<reference evidence="10 11" key="1">
    <citation type="journal article" date="2024" name="G3 (Bethesda)">
        <title>Genome assembly of Hibiscus sabdariffa L. provides insights into metabolisms of medicinal natural products.</title>
        <authorList>
            <person name="Kim T."/>
        </authorList>
    </citation>
    <scope>NUCLEOTIDE SEQUENCE [LARGE SCALE GENOMIC DNA]</scope>
    <source>
        <strain evidence="10">TK-2024</strain>
        <tissue evidence="10">Old leaves</tissue>
    </source>
</reference>
<dbReference type="InterPro" id="IPR013210">
    <property type="entry name" value="LRR_N_plant-typ"/>
</dbReference>
<keyword evidence="2" id="KW-0433">Leucine-rich repeat</keyword>
<comment type="similarity">
    <text evidence="7">Belongs to the polygalacturonase-inhibiting protein family.</text>
</comment>
<keyword evidence="4" id="KW-0677">Repeat</keyword>
<feature type="domain" description="Leucine-rich repeat-containing N-terminal plant-type" evidence="9">
    <location>
        <begin position="35"/>
        <end position="72"/>
    </location>
</feature>
<evidence type="ECO:0000256" key="1">
    <source>
        <dbReference type="ARBA" id="ARBA00004196"/>
    </source>
</evidence>
<dbReference type="SUPFAM" id="SSF52058">
    <property type="entry name" value="L domain-like"/>
    <property type="match status" value="2"/>
</dbReference>
<evidence type="ECO:0000256" key="4">
    <source>
        <dbReference type="ARBA" id="ARBA00022737"/>
    </source>
</evidence>
<dbReference type="InterPro" id="IPR032675">
    <property type="entry name" value="LRR_dom_sf"/>
</dbReference>
<comment type="subcellular location">
    <subcellularLocation>
        <location evidence="1">Cell envelope</location>
    </subcellularLocation>
</comment>
<protein>
    <recommendedName>
        <fullName evidence="9">Leucine-rich repeat-containing N-terminal plant-type domain-containing protein</fullName>
    </recommendedName>
</protein>
<keyword evidence="5" id="KW-1133">Transmembrane helix</keyword>
<sequence length="482" mass="53138">MNNLSSPRSPFPFPFLVFILAAYFLNIASAACQVDDETGLLAFKSGITQDPSGMLTSWKPGTDCCSWPGITCLFNNRVTSISLVGQLDKPNSFLSGTISPSLSKVQNLDGIYFQNLRNISGPFPDFLFGLPKLLYVYIENNKLSGQLPVNIGRLTQLEALSLAGNRFTGSIPSSISKLTQLTQLNLGKNFLTGPFPVGIKQLRNLTYLNLEQNKLSGTLPDIFKSFPDLRILRLTRNAFSGEIPGSISSLAPRLMYLELGHNALSGQMPSFLGIFRALDTLDLSWNSFTGVVPKSLANLTKIFNLDLSHNSLTDPFPQLNVKGIESLDLSYNNFHLKEIPKWVTSSPIIYSLKLAKCGITIKLDTWKPAETYFYDYIDLSENEISGSPVALLNRTDFLVEFKAAGNKLKFDLGKLRIVKTLEELDISRNLVYGKVPTAVTGLKRFNVSYNHLCGQLPKNQFPVSSVVGNDCLCGSPLPPCKL</sequence>
<dbReference type="InterPro" id="IPR003591">
    <property type="entry name" value="Leu-rich_rpt_typical-subtyp"/>
</dbReference>
<keyword evidence="11" id="KW-1185">Reference proteome</keyword>
<keyword evidence="8" id="KW-0732">Signal</keyword>
<evidence type="ECO:0000313" key="11">
    <source>
        <dbReference type="Proteomes" id="UP001472677"/>
    </source>
</evidence>
<evidence type="ECO:0000259" key="9">
    <source>
        <dbReference type="Pfam" id="PF08263"/>
    </source>
</evidence>
<dbReference type="Pfam" id="PF08263">
    <property type="entry name" value="LRRNT_2"/>
    <property type="match status" value="1"/>
</dbReference>
<evidence type="ECO:0000256" key="8">
    <source>
        <dbReference type="SAM" id="SignalP"/>
    </source>
</evidence>
<dbReference type="Pfam" id="PF00560">
    <property type="entry name" value="LRR_1"/>
    <property type="match status" value="1"/>
</dbReference>
<organism evidence="10 11">
    <name type="scientific">Hibiscus sabdariffa</name>
    <name type="common">roselle</name>
    <dbReference type="NCBI Taxonomy" id="183260"/>
    <lineage>
        <taxon>Eukaryota</taxon>
        <taxon>Viridiplantae</taxon>
        <taxon>Streptophyta</taxon>
        <taxon>Embryophyta</taxon>
        <taxon>Tracheophyta</taxon>
        <taxon>Spermatophyta</taxon>
        <taxon>Magnoliopsida</taxon>
        <taxon>eudicotyledons</taxon>
        <taxon>Gunneridae</taxon>
        <taxon>Pentapetalae</taxon>
        <taxon>rosids</taxon>
        <taxon>malvids</taxon>
        <taxon>Malvales</taxon>
        <taxon>Malvaceae</taxon>
        <taxon>Malvoideae</taxon>
        <taxon>Hibiscus</taxon>
    </lineage>
</organism>
<dbReference type="PANTHER" id="PTHR48059:SF19">
    <property type="entry name" value="RECEPTOR-LIKE PROTEIN KINASE 5"/>
    <property type="match status" value="1"/>
</dbReference>
<comment type="caution">
    <text evidence="10">The sequence shown here is derived from an EMBL/GenBank/DDBJ whole genome shotgun (WGS) entry which is preliminary data.</text>
</comment>
<evidence type="ECO:0000256" key="5">
    <source>
        <dbReference type="ARBA" id="ARBA00022989"/>
    </source>
</evidence>
<dbReference type="PANTHER" id="PTHR48059">
    <property type="entry name" value="POLYGALACTURONASE INHIBITOR 1"/>
    <property type="match status" value="1"/>
</dbReference>
<evidence type="ECO:0000313" key="10">
    <source>
        <dbReference type="EMBL" id="KAK8559241.1"/>
    </source>
</evidence>
<name>A0ABR2EHB7_9ROSI</name>
<dbReference type="InterPro" id="IPR051848">
    <property type="entry name" value="PGIP"/>
</dbReference>
<dbReference type="Gene3D" id="3.80.10.10">
    <property type="entry name" value="Ribonuclease Inhibitor"/>
    <property type="match status" value="3"/>
</dbReference>
<proteinExistence type="inferred from homology"/>
<accession>A0ABR2EHB7</accession>
<feature type="chain" id="PRO_5047482704" description="Leucine-rich repeat-containing N-terminal plant-type domain-containing protein" evidence="8">
    <location>
        <begin position="31"/>
        <end position="482"/>
    </location>
</feature>
<gene>
    <name evidence="10" type="ORF">V6N12_042523</name>
</gene>
<keyword evidence="6" id="KW-0472">Membrane</keyword>